<sequence length="144" mass="16544">MLAFKIRRDIVIYVLSFNFHGKLLYWQGMHVDSHLVVPTCYLRSLLHHQQGLINEFHIPERADQTSIEFQSSWRFGNGMFALILSFGLLLTALKSRKARSSRYGSGCLRGLIADYGVPLMILSCCELNVIPSFDFLKKIDMFNV</sequence>
<dbReference type="AlphaFoldDB" id="A0AAV1WIN0"/>
<proteinExistence type="predicted"/>
<dbReference type="GO" id="GO:0005886">
    <property type="term" value="C:plasma membrane"/>
    <property type="evidence" value="ECO:0007669"/>
    <property type="project" value="TreeGrafter"/>
</dbReference>
<dbReference type="GO" id="GO:0005452">
    <property type="term" value="F:solute:inorganic anion antiporter activity"/>
    <property type="evidence" value="ECO:0007669"/>
    <property type="project" value="InterPro"/>
</dbReference>
<protein>
    <submittedName>
        <fullName evidence="2">Uncharacterized protein</fullName>
    </submittedName>
</protein>
<dbReference type="Proteomes" id="UP001497480">
    <property type="component" value="Unassembled WGS sequence"/>
</dbReference>
<evidence type="ECO:0000256" key="1">
    <source>
        <dbReference type="SAM" id="Phobius"/>
    </source>
</evidence>
<comment type="caution">
    <text evidence="2">The sequence shown here is derived from an EMBL/GenBank/DDBJ whole genome shotgun (WGS) entry which is preliminary data.</text>
</comment>
<dbReference type="PANTHER" id="PTHR11453:SF110">
    <property type="entry name" value="BORON TRANSPORTER 3-RELATED"/>
    <property type="match status" value="1"/>
</dbReference>
<reference evidence="2 3" key="1">
    <citation type="submission" date="2024-03" db="EMBL/GenBank/DDBJ databases">
        <authorList>
            <person name="Martinez-Hernandez J."/>
        </authorList>
    </citation>
    <scope>NUCLEOTIDE SEQUENCE [LARGE SCALE GENOMIC DNA]</scope>
</reference>
<dbReference type="EMBL" id="CAXHTB010000007">
    <property type="protein sequence ID" value="CAL0309225.1"/>
    <property type="molecule type" value="Genomic_DNA"/>
</dbReference>
<keyword evidence="3" id="KW-1185">Reference proteome</keyword>
<organism evidence="2 3">
    <name type="scientific">Lupinus luteus</name>
    <name type="common">European yellow lupine</name>
    <dbReference type="NCBI Taxonomy" id="3873"/>
    <lineage>
        <taxon>Eukaryota</taxon>
        <taxon>Viridiplantae</taxon>
        <taxon>Streptophyta</taxon>
        <taxon>Embryophyta</taxon>
        <taxon>Tracheophyta</taxon>
        <taxon>Spermatophyta</taxon>
        <taxon>Magnoliopsida</taxon>
        <taxon>eudicotyledons</taxon>
        <taxon>Gunneridae</taxon>
        <taxon>Pentapetalae</taxon>
        <taxon>rosids</taxon>
        <taxon>fabids</taxon>
        <taxon>Fabales</taxon>
        <taxon>Fabaceae</taxon>
        <taxon>Papilionoideae</taxon>
        <taxon>50 kb inversion clade</taxon>
        <taxon>genistoids sensu lato</taxon>
        <taxon>core genistoids</taxon>
        <taxon>Genisteae</taxon>
        <taxon>Lupinus</taxon>
    </lineage>
</organism>
<name>A0AAV1WIN0_LUPLU</name>
<dbReference type="GO" id="GO:0006820">
    <property type="term" value="P:monoatomic anion transport"/>
    <property type="evidence" value="ECO:0007669"/>
    <property type="project" value="InterPro"/>
</dbReference>
<evidence type="ECO:0000313" key="2">
    <source>
        <dbReference type="EMBL" id="CAL0309225.1"/>
    </source>
</evidence>
<keyword evidence="1" id="KW-0472">Membrane</keyword>
<accession>A0AAV1WIN0</accession>
<dbReference type="GO" id="GO:0050801">
    <property type="term" value="P:monoatomic ion homeostasis"/>
    <property type="evidence" value="ECO:0007669"/>
    <property type="project" value="TreeGrafter"/>
</dbReference>
<keyword evidence="1" id="KW-1133">Transmembrane helix</keyword>
<feature type="transmembrane region" description="Helical" evidence="1">
    <location>
        <begin position="75"/>
        <end position="93"/>
    </location>
</feature>
<keyword evidence="1" id="KW-0812">Transmembrane</keyword>
<dbReference type="PANTHER" id="PTHR11453">
    <property type="entry name" value="ANION EXCHANGE PROTEIN"/>
    <property type="match status" value="1"/>
</dbReference>
<gene>
    <name evidence="2" type="ORF">LLUT_LOCUS10285</name>
</gene>
<dbReference type="InterPro" id="IPR003020">
    <property type="entry name" value="HCO3_transpt_euk"/>
</dbReference>
<evidence type="ECO:0000313" key="3">
    <source>
        <dbReference type="Proteomes" id="UP001497480"/>
    </source>
</evidence>